<dbReference type="InterPro" id="IPR043143">
    <property type="entry name" value="Mal/L-sulf/L-lact_DH-like_NADP"/>
</dbReference>
<dbReference type="PANTHER" id="PTHR11091">
    <property type="entry name" value="OXIDOREDUCTASE-RELATED"/>
    <property type="match status" value="1"/>
</dbReference>
<dbReference type="PANTHER" id="PTHR11091:SF0">
    <property type="entry name" value="MALATE DEHYDROGENASE"/>
    <property type="match status" value="1"/>
</dbReference>
<gene>
    <name evidence="3" type="ORF">CSOL1703_00018138</name>
</gene>
<dbReference type="EMBL" id="CABFOC020000065">
    <property type="protein sequence ID" value="CAH0056897.1"/>
    <property type="molecule type" value="Genomic_DNA"/>
</dbReference>
<dbReference type="Gene3D" id="3.30.1370.60">
    <property type="entry name" value="Hypothetical oxidoreductase yiak, domain 2"/>
    <property type="match status" value="1"/>
</dbReference>
<accession>A0A9N9ZI40</accession>
<evidence type="ECO:0000256" key="2">
    <source>
        <dbReference type="ARBA" id="ARBA00023002"/>
    </source>
</evidence>
<reference evidence="4" key="1">
    <citation type="submission" date="2019-06" db="EMBL/GenBank/DDBJ databases">
        <authorList>
            <person name="Broberg M."/>
        </authorList>
    </citation>
    <scope>NUCLEOTIDE SEQUENCE [LARGE SCALE GENOMIC DNA]</scope>
</reference>
<proteinExistence type="inferred from homology"/>
<evidence type="ECO:0000313" key="4">
    <source>
        <dbReference type="Proteomes" id="UP000775872"/>
    </source>
</evidence>
<comment type="similarity">
    <text evidence="1">Belongs to the LDH2/MDH2 oxidoreductase family.</text>
</comment>
<evidence type="ECO:0000313" key="3">
    <source>
        <dbReference type="EMBL" id="CAH0056897.1"/>
    </source>
</evidence>
<evidence type="ECO:0000256" key="1">
    <source>
        <dbReference type="ARBA" id="ARBA00006056"/>
    </source>
</evidence>
<dbReference type="Gene3D" id="1.10.1530.10">
    <property type="match status" value="1"/>
</dbReference>
<reference evidence="3 4" key="2">
    <citation type="submission" date="2021-10" db="EMBL/GenBank/DDBJ databases">
        <authorList>
            <person name="Piombo E."/>
        </authorList>
    </citation>
    <scope>NUCLEOTIDE SEQUENCE [LARGE SCALE GENOMIC DNA]</scope>
</reference>
<keyword evidence="2" id="KW-0560">Oxidoreductase</keyword>
<dbReference type="InterPro" id="IPR043144">
    <property type="entry name" value="Mal/L-sulf/L-lact_DH-like_ah"/>
</dbReference>
<keyword evidence="4" id="KW-1185">Reference proteome</keyword>
<sequence>MKISLSEAQQLAHDVLVRTGFSPDNASTIATHLIDSQLRGYHSAGLARLLAIRDRLGGKAPVDNIEITNETPVLAHLDGHDTFGYLVGEKATEMAIEKAKLLGIAIIGASNTWTTGMLAYYAEKAAKENLVTIISSNSTPWVAVQGGYKAINGTNPLCIGFPSSDVPIILDIATSQILHADIVLAQRLGTELPPNSAFNAQGEPTTNPWEVFEGAIAPWGGYKGSGLASIVQLFGILAGSPAFPPMLKQFGFTIIAVDPSKFRPLEDYKIQVDAYRQGIKETPAAAGQPSPRLPFEKSARLRNEAVEVGEVEVDERIYHALLGILVK</sequence>
<dbReference type="Proteomes" id="UP000775872">
    <property type="component" value="Unassembled WGS sequence"/>
</dbReference>
<name>A0A9N9ZI40_9HYPO</name>
<dbReference type="Pfam" id="PF02615">
    <property type="entry name" value="Ldh_2"/>
    <property type="match status" value="1"/>
</dbReference>
<dbReference type="OrthoDB" id="7881616at2759"/>
<dbReference type="AlphaFoldDB" id="A0A9N9ZI40"/>
<protein>
    <submittedName>
        <fullName evidence="3">Uncharacterized protein</fullName>
    </submittedName>
</protein>
<organism evidence="3 4">
    <name type="scientific">Clonostachys solani</name>
    <dbReference type="NCBI Taxonomy" id="160281"/>
    <lineage>
        <taxon>Eukaryota</taxon>
        <taxon>Fungi</taxon>
        <taxon>Dikarya</taxon>
        <taxon>Ascomycota</taxon>
        <taxon>Pezizomycotina</taxon>
        <taxon>Sordariomycetes</taxon>
        <taxon>Hypocreomycetidae</taxon>
        <taxon>Hypocreales</taxon>
        <taxon>Bionectriaceae</taxon>
        <taxon>Clonostachys</taxon>
    </lineage>
</organism>
<comment type="caution">
    <text evidence="3">The sequence shown here is derived from an EMBL/GenBank/DDBJ whole genome shotgun (WGS) entry which is preliminary data.</text>
</comment>
<dbReference type="GO" id="GO:0016491">
    <property type="term" value="F:oxidoreductase activity"/>
    <property type="evidence" value="ECO:0007669"/>
    <property type="project" value="UniProtKB-KW"/>
</dbReference>
<dbReference type="SUPFAM" id="SSF89733">
    <property type="entry name" value="L-sulfolactate dehydrogenase-like"/>
    <property type="match status" value="1"/>
</dbReference>
<dbReference type="InterPro" id="IPR036111">
    <property type="entry name" value="Mal/L-sulfo/L-lacto_DH-like_sf"/>
</dbReference>
<dbReference type="InterPro" id="IPR003767">
    <property type="entry name" value="Malate/L-lactate_DH-like"/>
</dbReference>